<dbReference type="Pfam" id="PF06985">
    <property type="entry name" value="HET"/>
    <property type="match status" value="1"/>
</dbReference>
<dbReference type="OrthoDB" id="194358at2759"/>
<dbReference type="PANTHER" id="PTHR24148">
    <property type="entry name" value="ANKYRIN REPEAT DOMAIN-CONTAINING PROTEIN 39 HOMOLOG-RELATED"/>
    <property type="match status" value="1"/>
</dbReference>
<feature type="domain" description="Heterokaryon incompatibility" evidence="1">
    <location>
        <begin position="46"/>
        <end position="203"/>
    </location>
</feature>
<dbReference type="InterPro" id="IPR052895">
    <property type="entry name" value="HetReg/Transcr_Mod"/>
</dbReference>
<dbReference type="EMBL" id="JARH01000875">
    <property type="protein sequence ID" value="EXF75864.1"/>
    <property type="molecule type" value="Genomic_DNA"/>
</dbReference>
<dbReference type="HOGENOM" id="CLU_004184_3_5_1"/>
<dbReference type="Proteomes" id="UP000020467">
    <property type="component" value="Unassembled WGS sequence"/>
</dbReference>
<dbReference type="InterPro" id="IPR010730">
    <property type="entry name" value="HET"/>
</dbReference>
<dbReference type="KEGG" id="cfj:CFIO01_11379"/>
<proteinExistence type="predicted"/>
<comment type="caution">
    <text evidence="2">The sequence shown here is derived from an EMBL/GenBank/DDBJ whole genome shotgun (WGS) entry which is preliminary data.</text>
</comment>
<keyword evidence="3" id="KW-1185">Reference proteome</keyword>
<dbReference type="AlphaFoldDB" id="A0A010RDM2"/>
<name>A0A010RDM2_9PEZI</name>
<dbReference type="eggNOG" id="ENOG502SUZ5">
    <property type="taxonomic scope" value="Eukaryota"/>
</dbReference>
<protein>
    <submittedName>
        <fullName evidence="2">HET domain-containing protein</fullName>
    </submittedName>
</protein>
<evidence type="ECO:0000313" key="2">
    <source>
        <dbReference type="EMBL" id="EXF75864.1"/>
    </source>
</evidence>
<dbReference type="PANTHER" id="PTHR24148:SF78">
    <property type="entry name" value="HETEROKARYON INCOMPATIBILITY DOMAIN-CONTAINING PROTEIN"/>
    <property type="match status" value="1"/>
</dbReference>
<accession>A0A010RDM2</accession>
<gene>
    <name evidence="2" type="ORF">CFIO01_11379</name>
</gene>
<reference evidence="2 3" key="1">
    <citation type="submission" date="2014-02" db="EMBL/GenBank/DDBJ databases">
        <title>The genome sequence of Colletotrichum fioriniae PJ7.</title>
        <authorList>
            <person name="Baroncelli R."/>
            <person name="Thon M.R."/>
        </authorList>
    </citation>
    <scope>NUCLEOTIDE SEQUENCE [LARGE SCALE GENOMIC DNA]</scope>
    <source>
        <strain evidence="2 3">PJ7</strain>
    </source>
</reference>
<sequence length="642" mass="72315">MDLFLYEPLDLTGKSFRLLMLHPGSTGEISCDIFEASLDSDGIIPYEALSYAWGSIDVSASIIANGKTLCITKNLFTALTYLRDDHVSKVMWIDAVCIDQSNVAERGHQVGQMAGIYRGAEQVIIWLGPPTHGTNLLLGCLKELHKSWARQKSRNSLVQAQDQWTKLRQNSGLDQAVLVNLQRRGLDSLLRQTWFTRIWVLQEVSNARAASIYCGRQSVQAYMLNIAAKLVGIVPNAGCQAVLDLLPESFTRRSPRKNVLLTLLQKFRNSKASDPRDMVYALLAIASDVSQNDSGSLSSPDYFKTEEHLVQDLKTYLFLDLQYCRIIIPERTMASFLEALPRQTAAILHSVLVAGVTSHVLTLLERGKKFTVSKAVVDEIWKEEGLGTTKVLSNLAQIEHRNFHFTQEGVESSFQFSDLATTQSLLSRFGECIQINHPLAVALLRRKDGRDQILMLLIKWDKPSIPLTQDGLAALVKVIDPASLQMLLKKQTRSYQITDEVLEEASRNRKEGKIILILLDSVGDRTEFEMSGLLWLLRFFDKKELMLLLVSYFTKVSIVALGLPPDESVCWSTELVSGLGSLSNRKKIEFIRENTDPDKRFDVVAIRMEAEFINGLCVYTTFDWVSLHTSMLRHVTNSKWNI</sequence>
<evidence type="ECO:0000313" key="3">
    <source>
        <dbReference type="Proteomes" id="UP000020467"/>
    </source>
</evidence>
<evidence type="ECO:0000259" key="1">
    <source>
        <dbReference type="Pfam" id="PF06985"/>
    </source>
</evidence>
<organism evidence="2 3">
    <name type="scientific">Colletotrichum fioriniae PJ7</name>
    <dbReference type="NCBI Taxonomy" id="1445577"/>
    <lineage>
        <taxon>Eukaryota</taxon>
        <taxon>Fungi</taxon>
        <taxon>Dikarya</taxon>
        <taxon>Ascomycota</taxon>
        <taxon>Pezizomycotina</taxon>
        <taxon>Sordariomycetes</taxon>
        <taxon>Hypocreomycetidae</taxon>
        <taxon>Glomerellales</taxon>
        <taxon>Glomerellaceae</taxon>
        <taxon>Colletotrichum</taxon>
        <taxon>Colletotrichum acutatum species complex</taxon>
    </lineage>
</organism>